<name>A0A9Q2NVS4_9RHOB</name>
<comment type="caution">
    <text evidence="2">The sequence shown here is derived from an EMBL/GenBank/DDBJ whole genome shotgun (WGS) entry which is preliminary data.</text>
</comment>
<keyword evidence="5" id="KW-1185">Reference proteome</keyword>
<evidence type="ECO:0000313" key="5">
    <source>
        <dbReference type="Proteomes" id="UP000809440"/>
    </source>
</evidence>
<reference evidence="2 5" key="1">
    <citation type="submission" date="2021-01" db="EMBL/GenBank/DDBJ databases">
        <title>Diatom-associated Roseobacters Show Island Model of Population Structure.</title>
        <authorList>
            <person name="Qu L."/>
            <person name="Feng X."/>
            <person name="Chen Y."/>
            <person name="Li L."/>
            <person name="Wang X."/>
            <person name="Hu Z."/>
            <person name="Wang H."/>
            <person name="Luo H."/>
        </authorList>
    </citation>
    <scope>NUCLEOTIDE SEQUENCE</scope>
    <source>
        <strain evidence="3 5">CC28-63</strain>
        <strain evidence="2">CC28-69</strain>
    </source>
</reference>
<dbReference type="Proteomes" id="UP000809440">
    <property type="component" value="Unassembled WGS sequence"/>
</dbReference>
<sequence length="238" mass="24743">MDLEDVMHKTTALLVAFIALAGMSSAWAETLGQITVTGEGSVRVVPDMAVITVGASAEADTAKAAMDETSQVTAAILERLAGSGVAERDVQTSDLSLNPLWSNRAASDQRPKIDGYQASNRVTVRVRDLEALGTLLDALLSDGANTLGGVQFTVSDPEPLLNEARVNAVADARARAELLATAADVVLGPLISLTEGGAFVPRAETIGMARMADAAVPMAQGEVNISANVTLVYQIKPE</sequence>
<dbReference type="InterPro" id="IPR052022">
    <property type="entry name" value="26kDa_periplasmic_antigen"/>
</dbReference>
<dbReference type="InterPro" id="IPR007497">
    <property type="entry name" value="SIMPL/DUF541"/>
</dbReference>
<dbReference type="Gene3D" id="3.30.70.2970">
    <property type="entry name" value="Protein of unknown function (DUF541), domain 2"/>
    <property type="match status" value="1"/>
</dbReference>
<dbReference type="AlphaFoldDB" id="A0A9Q2NVS4"/>
<gene>
    <name evidence="2" type="ORF">JQX41_12370</name>
    <name evidence="3" type="ORF">JQX48_12375</name>
</gene>
<evidence type="ECO:0000256" key="1">
    <source>
        <dbReference type="SAM" id="SignalP"/>
    </source>
</evidence>
<dbReference type="PANTHER" id="PTHR34387:SF1">
    <property type="entry name" value="PERIPLASMIC IMMUNOGENIC PROTEIN"/>
    <property type="match status" value="1"/>
</dbReference>
<dbReference type="EMBL" id="JAFBXE010000007">
    <property type="protein sequence ID" value="MBM2413103.1"/>
    <property type="molecule type" value="Genomic_DNA"/>
</dbReference>
<dbReference type="Gene3D" id="3.30.110.170">
    <property type="entry name" value="Protein of unknown function (DUF541), domain 1"/>
    <property type="match status" value="1"/>
</dbReference>
<evidence type="ECO:0000313" key="3">
    <source>
        <dbReference type="EMBL" id="MBM2417771.1"/>
    </source>
</evidence>
<dbReference type="Pfam" id="PF04402">
    <property type="entry name" value="SIMPL"/>
    <property type="match status" value="1"/>
</dbReference>
<organism evidence="2 4">
    <name type="scientific">Marivita cryptomonadis</name>
    <dbReference type="NCBI Taxonomy" id="505252"/>
    <lineage>
        <taxon>Bacteria</taxon>
        <taxon>Pseudomonadati</taxon>
        <taxon>Pseudomonadota</taxon>
        <taxon>Alphaproteobacteria</taxon>
        <taxon>Rhodobacterales</taxon>
        <taxon>Roseobacteraceae</taxon>
        <taxon>Marivita</taxon>
    </lineage>
</organism>
<evidence type="ECO:0000313" key="4">
    <source>
        <dbReference type="Proteomes" id="UP000755667"/>
    </source>
</evidence>
<protein>
    <submittedName>
        <fullName evidence="2">SIMPL domain-containing protein</fullName>
    </submittedName>
</protein>
<accession>A0A9Q2NVS4</accession>
<feature type="signal peptide" evidence="1">
    <location>
        <begin position="1"/>
        <end position="28"/>
    </location>
</feature>
<dbReference type="Proteomes" id="UP000755667">
    <property type="component" value="Unassembled WGS sequence"/>
</dbReference>
<dbReference type="EMBL" id="JAFBXF010000007">
    <property type="protein sequence ID" value="MBM2417771.1"/>
    <property type="molecule type" value="Genomic_DNA"/>
</dbReference>
<keyword evidence="1" id="KW-0732">Signal</keyword>
<dbReference type="RefSeq" id="WP_085632040.1">
    <property type="nucleotide sequence ID" value="NZ_JAFBXF010000007.1"/>
</dbReference>
<dbReference type="OrthoDB" id="9813144at2"/>
<proteinExistence type="predicted"/>
<dbReference type="PANTHER" id="PTHR34387">
    <property type="entry name" value="SLR1258 PROTEIN"/>
    <property type="match status" value="1"/>
</dbReference>
<evidence type="ECO:0000313" key="2">
    <source>
        <dbReference type="EMBL" id="MBM2413103.1"/>
    </source>
</evidence>
<feature type="chain" id="PRO_5040317500" evidence="1">
    <location>
        <begin position="29"/>
        <end position="238"/>
    </location>
</feature>
<dbReference type="GO" id="GO:0006974">
    <property type="term" value="P:DNA damage response"/>
    <property type="evidence" value="ECO:0007669"/>
    <property type="project" value="TreeGrafter"/>
</dbReference>